<dbReference type="Gene3D" id="1.10.287.940">
    <property type="entry name" value="atp-gated p2x4 ion channel"/>
    <property type="match status" value="1"/>
</dbReference>
<name>A0A814QDG7_ADIRI</name>
<feature type="transmembrane region" description="Helical" evidence="10">
    <location>
        <begin position="369"/>
        <end position="394"/>
    </location>
</feature>
<dbReference type="InterPro" id="IPR001429">
    <property type="entry name" value="P2X_purnocptor"/>
</dbReference>
<accession>A0A814QDG7</accession>
<comment type="similarity">
    <text evidence="2">Belongs to the P2X receptor family.</text>
</comment>
<dbReference type="GO" id="GO:0098794">
    <property type="term" value="C:postsynapse"/>
    <property type="evidence" value="ECO:0007669"/>
    <property type="project" value="GOC"/>
</dbReference>
<keyword evidence="3" id="KW-0813">Transport</keyword>
<sequence>MSPENSLRIVMGISIGKSNSLSNLQKQMPLSIKKFLTNCATDTFLTYSTVKVVQVPNTCVASVYRVIQCVIIAYIAFYIVWYKKGYQQFQEPRGTSIIKVKGITKVTGNNSIQFTKPSSSYLWDTPEYQIPPLENNAFFIATRQIVTHNQTQRNCDSAMDDKLFCTHDSNCTQDQPTPNTFGYYTGNCVSSSTNSSVKVCEINAWCPEELTRSVEYVANANDIQDFTVYLKTMVTFTLFDINMRNVRDDTNFSCRYDKHSNPRCPILRIGDILNTLNTNKSALLREGGLIEIRQDWTCNFDFDADKCYPTLAFSLLQSGDDKQSPGVNYRSAQKYRVDDEDYRILSKIYGLRFVLAITGKSGQFDIVNLFVAIGSGIGFMVIADIVCDAIFMYIHRSRKKYREGKFKTCNIKLSKIDHAKYPTSRTSLSEGDETSIYKIHF</sequence>
<dbReference type="GO" id="GO:0001614">
    <property type="term" value="F:purinergic nucleotide receptor activity"/>
    <property type="evidence" value="ECO:0007669"/>
    <property type="project" value="InterPro"/>
</dbReference>
<dbReference type="AlphaFoldDB" id="A0A814QDG7"/>
<organism evidence="11 12">
    <name type="scientific">Adineta ricciae</name>
    <name type="common">Rotifer</name>
    <dbReference type="NCBI Taxonomy" id="249248"/>
    <lineage>
        <taxon>Eukaryota</taxon>
        <taxon>Metazoa</taxon>
        <taxon>Spiralia</taxon>
        <taxon>Gnathifera</taxon>
        <taxon>Rotifera</taxon>
        <taxon>Eurotatoria</taxon>
        <taxon>Bdelloidea</taxon>
        <taxon>Adinetida</taxon>
        <taxon>Adinetidae</taxon>
        <taxon>Adineta</taxon>
    </lineage>
</organism>
<dbReference type="Proteomes" id="UP000663852">
    <property type="component" value="Unassembled WGS sequence"/>
</dbReference>
<evidence type="ECO:0000256" key="8">
    <source>
        <dbReference type="ARBA" id="ARBA00023286"/>
    </source>
</evidence>
<dbReference type="PANTHER" id="PTHR10125:SF31">
    <property type="entry name" value="P2X RECEPTOR E"/>
    <property type="match status" value="1"/>
</dbReference>
<dbReference type="EMBL" id="CAJNOJ010000104">
    <property type="protein sequence ID" value="CAF1118446.1"/>
    <property type="molecule type" value="Genomic_DNA"/>
</dbReference>
<dbReference type="GO" id="GO:0070588">
    <property type="term" value="P:calcium ion transmembrane transport"/>
    <property type="evidence" value="ECO:0007669"/>
    <property type="project" value="TreeGrafter"/>
</dbReference>
<comment type="subcellular location">
    <subcellularLocation>
        <location evidence="1">Endomembrane system</location>
    </subcellularLocation>
</comment>
<keyword evidence="6" id="KW-0406">Ion transport</keyword>
<keyword evidence="9" id="KW-0407">Ion channel</keyword>
<evidence type="ECO:0000256" key="10">
    <source>
        <dbReference type="SAM" id="Phobius"/>
    </source>
</evidence>
<evidence type="ECO:0000256" key="4">
    <source>
        <dbReference type="ARBA" id="ARBA00022692"/>
    </source>
</evidence>
<dbReference type="PANTHER" id="PTHR10125">
    <property type="entry name" value="P2X PURINOCEPTOR"/>
    <property type="match status" value="1"/>
</dbReference>
<dbReference type="GO" id="GO:0033198">
    <property type="term" value="P:response to ATP"/>
    <property type="evidence" value="ECO:0007669"/>
    <property type="project" value="InterPro"/>
</dbReference>
<evidence type="ECO:0000313" key="12">
    <source>
        <dbReference type="Proteomes" id="UP000663852"/>
    </source>
</evidence>
<dbReference type="InterPro" id="IPR027309">
    <property type="entry name" value="P2X_extracellular_dom_sf"/>
</dbReference>
<evidence type="ECO:0000256" key="9">
    <source>
        <dbReference type="ARBA" id="ARBA00023303"/>
    </source>
</evidence>
<evidence type="ECO:0000256" key="7">
    <source>
        <dbReference type="ARBA" id="ARBA00023136"/>
    </source>
</evidence>
<comment type="caution">
    <text evidence="11">The sequence shown here is derived from an EMBL/GenBank/DDBJ whole genome shotgun (WGS) entry which is preliminary data.</text>
</comment>
<dbReference type="GO" id="GO:0005886">
    <property type="term" value="C:plasma membrane"/>
    <property type="evidence" value="ECO:0007669"/>
    <property type="project" value="InterPro"/>
</dbReference>
<dbReference type="GO" id="GO:0004931">
    <property type="term" value="F:extracellularly ATP-gated monoatomic cation channel activity"/>
    <property type="evidence" value="ECO:0007669"/>
    <property type="project" value="InterPro"/>
</dbReference>
<keyword evidence="4 10" id="KW-0812">Transmembrane</keyword>
<evidence type="ECO:0000313" key="11">
    <source>
        <dbReference type="EMBL" id="CAF1118446.1"/>
    </source>
</evidence>
<keyword evidence="5 10" id="KW-1133">Transmembrane helix</keyword>
<protein>
    <recommendedName>
        <fullName evidence="13">Purinergic receptor</fullName>
    </recommendedName>
</protein>
<evidence type="ECO:0000256" key="1">
    <source>
        <dbReference type="ARBA" id="ARBA00004308"/>
    </source>
</evidence>
<dbReference type="PRINTS" id="PR01307">
    <property type="entry name" value="P2XRECEPTOR"/>
</dbReference>
<proteinExistence type="inferred from homology"/>
<dbReference type="GO" id="GO:0012505">
    <property type="term" value="C:endomembrane system"/>
    <property type="evidence" value="ECO:0007669"/>
    <property type="project" value="UniProtKB-SubCell"/>
</dbReference>
<keyword evidence="8" id="KW-1071">Ligand-gated ion channel</keyword>
<dbReference type="OrthoDB" id="494673at2759"/>
<evidence type="ECO:0000256" key="3">
    <source>
        <dbReference type="ARBA" id="ARBA00022448"/>
    </source>
</evidence>
<keyword evidence="7 10" id="KW-0472">Membrane</keyword>
<reference evidence="11" key="1">
    <citation type="submission" date="2021-02" db="EMBL/GenBank/DDBJ databases">
        <authorList>
            <person name="Nowell W R."/>
        </authorList>
    </citation>
    <scope>NUCLEOTIDE SEQUENCE</scope>
</reference>
<gene>
    <name evidence="11" type="ORF">EDS130_LOCUS20916</name>
</gene>
<dbReference type="Gene3D" id="2.60.490.10">
    <property type="entry name" value="atp-gated p2x4 ion channel domain"/>
    <property type="match status" value="1"/>
</dbReference>
<evidence type="ECO:0000256" key="5">
    <source>
        <dbReference type="ARBA" id="ARBA00022989"/>
    </source>
</evidence>
<evidence type="ECO:0000256" key="6">
    <source>
        <dbReference type="ARBA" id="ARBA00023065"/>
    </source>
</evidence>
<evidence type="ECO:0000256" key="2">
    <source>
        <dbReference type="ARBA" id="ARBA00009848"/>
    </source>
</evidence>
<dbReference type="InterPro" id="IPR059116">
    <property type="entry name" value="P2X_receptor"/>
</dbReference>
<evidence type="ECO:0008006" key="13">
    <source>
        <dbReference type="Google" id="ProtNLM"/>
    </source>
</evidence>
<dbReference type="Pfam" id="PF00864">
    <property type="entry name" value="P2X_receptor"/>
    <property type="match status" value="1"/>
</dbReference>